<evidence type="ECO:0000313" key="3">
    <source>
        <dbReference type="EMBL" id="SNY87124.1"/>
    </source>
</evidence>
<organism evidence="3 4">
    <name type="scientific">Nocardia amikacinitolerans</name>
    <dbReference type="NCBI Taxonomy" id="756689"/>
    <lineage>
        <taxon>Bacteria</taxon>
        <taxon>Bacillati</taxon>
        <taxon>Actinomycetota</taxon>
        <taxon>Actinomycetes</taxon>
        <taxon>Mycobacteriales</taxon>
        <taxon>Nocardiaceae</taxon>
        <taxon>Nocardia</taxon>
    </lineage>
</organism>
<gene>
    <name evidence="3" type="ORF">SAMN04244553_4062</name>
</gene>
<evidence type="ECO:0000256" key="2">
    <source>
        <dbReference type="SAM" id="Phobius"/>
    </source>
</evidence>
<keyword evidence="4" id="KW-1185">Reference proteome</keyword>
<keyword evidence="2" id="KW-1133">Transmembrane helix</keyword>
<feature type="region of interest" description="Disordered" evidence="1">
    <location>
        <begin position="163"/>
        <end position="188"/>
    </location>
</feature>
<feature type="transmembrane region" description="Helical" evidence="2">
    <location>
        <begin position="38"/>
        <end position="63"/>
    </location>
</feature>
<dbReference type="EMBL" id="OBEG01000004">
    <property type="protein sequence ID" value="SNY87124.1"/>
    <property type="molecule type" value="Genomic_DNA"/>
</dbReference>
<protein>
    <submittedName>
        <fullName evidence="3">RDD family protein</fullName>
    </submittedName>
</protein>
<evidence type="ECO:0000313" key="4">
    <source>
        <dbReference type="Proteomes" id="UP000219565"/>
    </source>
</evidence>
<proteinExistence type="predicted"/>
<accession>A0A285LQA4</accession>
<sequence>MCHDFAVSFGGGTRSDAAEYLGAEGDPWFPSPRRLRSIVANVADLLLILVAVAGVMWLLFGVFGLGSTVVMFGGYAAILFLAFAQYFLLPSIVGASVGQLICGLTTVRCGDAARPRIRDIARAIVRRPTMPFRIRGIHALAPHLVVVRRRDLIAYRADRATHPDQYATKQPSAPEYHGAEGDPRYPSPRDLRKAISTVADIVLIMVITPVAGAAVALHLDVDPELAAVIFFWTLMPLQLVALPAWIGSTLGQLGCGLAQIRGGDGMRPKFRDVIGMGNSLPADIRSRGDLYVTFIGLVVVRRRDLHSPAVTLPEVASGG</sequence>
<name>A0A285LQA4_9NOCA</name>
<dbReference type="AlphaFoldDB" id="A0A285LQA4"/>
<dbReference type="Proteomes" id="UP000219565">
    <property type="component" value="Unassembled WGS sequence"/>
</dbReference>
<feature type="transmembrane region" description="Helical" evidence="2">
    <location>
        <begin position="69"/>
        <end position="89"/>
    </location>
</feature>
<evidence type="ECO:0000256" key="1">
    <source>
        <dbReference type="SAM" id="MobiDB-lite"/>
    </source>
</evidence>
<feature type="transmembrane region" description="Helical" evidence="2">
    <location>
        <begin position="225"/>
        <end position="246"/>
    </location>
</feature>
<keyword evidence="2" id="KW-0472">Membrane</keyword>
<keyword evidence="2" id="KW-0812">Transmembrane</keyword>
<dbReference type="OrthoDB" id="3638319at2"/>
<feature type="transmembrane region" description="Helical" evidence="2">
    <location>
        <begin position="194"/>
        <end position="219"/>
    </location>
</feature>
<feature type="compositionally biased region" description="Basic and acidic residues" evidence="1">
    <location>
        <begin position="177"/>
        <end position="188"/>
    </location>
</feature>
<reference evidence="3 4" key="1">
    <citation type="submission" date="2017-09" db="EMBL/GenBank/DDBJ databases">
        <authorList>
            <person name="Ehlers B."/>
            <person name="Leendertz F.H."/>
        </authorList>
    </citation>
    <scope>NUCLEOTIDE SEQUENCE [LARGE SCALE GENOMIC DNA]</scope>
    <source>
        <strain evidence="3 4">DSM 45537</strain>
    </source>
</reference>